<dbReference type="InterPro" id="IPR011330">
    <property type="entry name" value="Glyco_hydro/deAcase_b/a-brl"/>
</dbReference>
<evidence type="ECO:0000259" key="3">
    <source>
        <dbReference type="Pfam" id="PF01074"/>
    </source>
</evidence>
<feature type="non-terminal residue" evidence="4">
    <location>
        <position position="108"/>
    </location>
</feature>
<accession>A0A8S3ZPU5</accession>
<keyword evidence="2" id="KW-0326">Glycosidase</keyword>
<dbReference type="SUPFAM" id="SSF88713">
    <property type="entry name" value="Glycoside hydrolase/deacetylase"/>
    <property type="match status" value="1"/>
</dbReference>
<feature type="non-terminal residue" evidence="4">
    <location>
        <position position="1"/>
    </location>
</feature>
<protein>
    <recommendedName>
        <fullName evidence="3">Glycoside hydrolase family 38 N-terminal domain-containing protein</fullName>
    </recommendedName>
</protein>
<evidence type="ECO:0000256" key="1">
    <source>
        <dbReference type="ARBA" id="ARBA00022801"/>
    </source>
</evidence>
<dbReference type="Gene3D" id="3.20.110.10">
    <property type="entry name" value="Glycoside hydrolase 38, N terminal domain"/>
    <property type="match status" value="1"/>
</dbReference>
<evidence type="ECO:0000313" key="5">
    <source>
        <dbReference type="Proteomes" id="UP000678393"/>
    </source>
</evidence>
<name>A0A8S3ZPU5_9EUPU</name>
<dbReference type="InterPro" id="IPR050843">
    <property type="entry name" value="Glycosyl_Hydrlase_38"/>
</dbReference>
<feature type="domain" description="Glycoside hydrolase family 38 N-terminal" evidence="3">
    <location>
        <begin position="2"/>
        <end position="78"/>
    </location>
</feature>
<dbReference type="GO" id="GO:0004559">
    <property type="term" value="F:alpha-mannosidase activity"/>
    <property type="evidence" value="ECO:0007669"/>
    <property type="project" value="InterPro"/>
</dbReference>
<dbReference type="InterPro" id="IPR000602">
    <property type="entry name" value="Glyco_hydro_38_N"/>
</dbReference>
<dbReference type="PANTHER" id="PTHR11607">
    <property type="entry name" value="ALPHA-MANNOSIDASE"/>
    <property type="match status" value="1"/>
</dbReference>
<organism evidence="4 5">
    <name type="scientific">Candidula unifasciata</name>
    <dbReference type="NCBI Taxonomy" id="100452"/>
    <lineage>
        <taxon>Eukaryota</taxon>
        <taxon>Metazoa</taxon>
        <taxon>Spiralia</taxon>
        <taxon>Lophotrochozoa</taxon>
        <taxon>Mollusca</taxon>
        <taxon>Gastropoda</taxon>
        <taxon>Heterobranchia</taxon>
        <taxon>Euthyneura</taxon>
        <taxon>Panpulmonata</taxon>
        <taxon>Eupulmonata</taxon>
        <taxon>Stylommatophora</taxon>
        <taxon>Helicina</taxon>
        <taxon>Helicoidea</taxon>
        <taxon>Geomitridae</taxon>
        <taxon>Candidula</taxon>
    </lineage>
</organism>
<reference evidence="4" key="1">
    <citation type="submission" date="2021-04" db="EMBL/GenBank/DDBJ databases">
        <authorList>
            <consortium name="Molecular Ecology Group"/>
        </authorList>
    </citation>
    <scope>NUCLEOTIDE SEQUENCE</scope>
</reference>
<dbReference type="InterPro" id="IPR027291">
    <property type="entry name" value="Glyco_hydro_38_N_sf"/>
</dbReference>
<keyword evidence="1" id="KW-0378">Hydrolase</keyword>
<dbReference type="EMBL" id="CAJHNH020004646">
    <property type="protein sequence ID" value="CAG5131429.1"/>
    <property type="molecule type" value="Genomic_DNA"/>
</dbReference>
<comment type="caution">
    <text evidence="4">The sequence shown here is derived from an EMBL/GenBank/DDBJ whole genome shotgun (WGS) entry which is preliminary data.</text>
</comment>
<dbReference type="SUPFAM" id="SSF88688">
    <property type="entry name" value="Families 57/38 glycoside transferase middle domain"/>
    <property type="match status" value="1"/>
</dbReference>
<keyword evidence="5" id="KW-1185">Reference proteome</keyword>
<dbReference type="InterPro" id="IPR037094">
    <property type="entry name" value="Glyco_hydro_38_cen_sf"/>
</dbReference>
<dbReference type="Gene3D" id="1.20.1270.50">
    <property type="entry name" value="Glycoside hydrolase family 38, central domain"/>
    <property type="match status" value="1"/>
</dbReference>
<dbReference type="GO" id="GO:0006013">
    <property type="term" value="P:mannose metabolic process"/>
    <property type="evidence" value="ECO:0007669"/>
    <property type="project" value="InterPro"/>
</dbReference>
<dbReference type="Pfam" id="PF01074">
    <property type="entry name" value="Glyco_hydro_38N"/>
    <property type="match status" value="1"/>
</dbReference>
<proteinExistence type="predicted"/>
<dbReference type="InterPro" id="IPR028995">
    <property type="entry name" value="Glyco_hydro_57/38_cen_sf"/>
</dbReference>
<evidence type="ECO:0000256" key="2">
    <source>
        <dbReference type="ARBA" id="ARBA00023295"/>
    </source>
</evidence>
<dbReference type="FunFam" id="1.20.1270.50:FF:000002">
    <property type="entry name" value="Alpha-mannosidase"/>
    <property type="match status" value="1"/>
</dbReference>
<dbReference type="OrthoDB" id="2016903at2759"/>
<dbReference type="AlphaFoldDB" id="A0A8S3ZPU5"/>
<dbReference type="Proteomes" id="UP000678393">
    <property type="component" value="Unassembled WGS sequence"/>
</dbReference>
<dbReference type="GO" id="GO:0005764">
    <property type="term" value="C:lysosome"/>
    <property type="evidence" value="ECO:0007669"/>
    <property type="project" value="TreeGrafter"/>
</dbReference>
<dbReference type="PANTHER" id="PTHR11607:SF3">
    <property type="entry name" value="LYSOSOMAL ALPHA-MANNOSIDASE"/>
    <property type="match status" value="1"/>
</dbReference>
<sequence length="108" mass="12449">ARSFKTNHLLVPMGSDFGYKDADKWYVNMDALIKTINGMDKSKSQRLHLIYSTPSCYTYHVNKARQVLETKSDDFFPYGIAPGVYWSGYFTTRGGFKMHIRRAGQILQ</sequence>
<gene>
    <name evidence="4" type="ORF">CUNI_LOCUS16987</name>
</gene>
<evidence type="ECO:0000313" key="4">
    <source>
        <dbReference type="EMBL" id="CAG5131429.1"/>
    </source>
</evidence>